<feature type="domain" description="Poly A polymerase head" evidence="10">
    <location>
        <begin position="26"/>
        <end position="145"/>
    </location>
</feature>
<dbReference type="CDD" id="cd05398">
    <property type="entry name" value="NT_ClassII-CCAase"/>
    <property type="match status" value="1"/>
</dbReference>
<keyword evidence="3" id="KW-0819">tRNA processing</keyword>
<evidence type="ECO:0000313" key="14">
    <source>
        <dbReference type="Proteomes" id="UP000054526"/>
    </source>
</evidence>
<keyword evidence="14" id="KW-1185">Reference proteome</keyword>
<dbReference type="PANTHER" id="PTHR46173:SF1">
    <property type="entry name" value="CCA TRNA NUCLEOTIDYLTRANSFERASE 1, MITOCHONDRIAL"/>
    <property type="match status" value="1"/>
</dbReference>
<keyword evidence="4" id="KW-0548">Nucleotidyltransferase</keyword>
<evidence type="ECO:0000256" key="4">
    <source>
        <dbReference type="ARBA" id="ARBA00022695"/>
    </source>
</evidence>
<dbReference type="InterPro" id="IPR032810">
    <property type="entry name" value="CCA-adding_enz_C"/>
</dbReference>
<dbReference type="InterPro" id="IPR050264">
    <property type="entry name" value="Bact_CCA-adding_enz_type3_sf"/>
</dbReference>
<gene>
    <name evidence="13" type="ORF">SD71_17475</name>
</gene>
<feature type="domain" description="CCA-adding enzyme C-terminal" evidence="12">
    <location>
        <begin position="249"/>
        <end position="395"/>
    </location>
</feature>
<reference evidence="13 14" key="1">
    <citation type="submission" date="2014-12" db="EMBL/GenBank/DDBJ databases">
        <title>Draft genome sequence of Cohnella kolymensis strain B-2846.</title>
        <authorList>
            <person name="Karlyshev A.V."/>
            <person name="Kudryashova E.B."/>
        </authorList>
    </citation>
    <scope>NUCLEOTIDE SEQUENCE [LARGE SCALE GENOMIC DNA]</scope>
    <source>
        <strain evidence="13 14">VKM B-2846</strain>
    </source>
</reference>
<dbReference type="NCBIfam" id="NF009814">
    <property type="entry name" value="PRK13299.1"/>
    <property type="match status" value="1"/>
</dbReference>
<organism evidence="13 14">
    <name type="scientific">Cohnella kolymensis</name>
    <dbReference type="NCBI Taxonomy" id="1590652"/>
    <lineage>
        <taxon>Bacteria</taxon>
        <taxon>Bacillati</taxon>
        <taxon>Bacillota</taxon>
        <taxon>Bacilli</taxon>
        <taxon>Bacillales</taxon>
        <taxon>Paenibacillaceae</taxon>
        <taxon>Cohnella</taxon>
    </lineage>
</organism>
<dbReference type="Gene3D" id="1.10.3090.10">
    <property type="entry name" value="cca-adding enzyme, domain 2"/>
    <property type="match status" value="1"/>
</dbReference>
<dbReference type="SUPFAM" id="SSF81891">
    <property type="entry name" value="Poly A polymerase C-terminal region-like"/>
    <property type="match status" value="1"/>
</dbReference>
<dbReference type="PANTHER" id="PTHR46173">
    <property type="entry name" value="CCA TRNA NUCLEOTIDYLTRANSFERASE 1, MITOCHONDRIAL"/>
    <property type="match status" value="1"/>
</dbReference>
<dbReference type="Pfam" id="PF12627">
    <property type="entry name" value="PolyA_pol_RNAbd"/>
    <property type="match status" value="1"/>
</dbReference>
<dbReference type="EMBL" id="JXAL01000026">
    <property type="protein sequence ID" value="KIL34810.1"/>
    <property type="molecule type" value="Genomic_DNA"/>
</dbReference>
<evidence type="ECO:0000259" key="12">
    <source>
        <dbReference type="Pfam" id="PF13735"/>
    </source>
</evidence>
<keyword evidence="7" id="KW-0460">Magnesium</keyword>
<dbReference type="InterPro" id="IPR032828">
    <property type="entry name" value="PolyA_RNA-bd"/>
</dbReference>
<sequence>MKDPDESLWSAGLEILGRLVDAGHTAFLVGGCVRDRLMGRRLHDIDIATSALPEQVMELFERTVPTGLKHGTVTVLEKGRTFEVTTYRREFGYSDARRPDQVAFVTDIRDDLSRRDFTINAMAVGLDGKLVDPFGGKADLESGTIECVGDASERFGEDALRMLRAIRFGAEFGFRLAPSVWQGILAQSSRLKQVAMERVGGEWDRMMAGSGPDQACRWLFESGLPEHFRECPPASLLRGDTAPVALAPIQDADLRWAAFLIGKGLSVDEITVFCRQLRFSGRRISRIANIAEFNARLRHDFTREQWIGTVLDIGAAAAHDWLVSCVGQVSKNSEAVQWLADMPLTAVSQLAVKGDELAARLDRTPGPWVAALLRRLAVQVARGQLSNEKPALLSAAEQAMRE</sequence>
<protein>
    <recommendedName>
        <fullName evidence="15">tRNA nucleotidyltransferase</fullName>
    </recommendedName>
</protein>
<evidence type="ECO:0000313" key="13">
    <source>
        <dbReference type="EMBL" id="KIL34810.1"/>
    </source>
</evidence>
<evidence type="ECO:0000256" key="8">
    <source>
        <dbReference type="ARBA" id="ARBA00022884"/>
    </source>
</evidence>
<dbReference type="Gene3D" id="1.10.246.80">
    <property type="match status" value="1"/>
</dbReference>
<evidence type="ECO:0000256" key="7">
    <source>
        <dbReference type="ARBA" id="ARBA00022842"/>
    </source>
</evidence>
<dbReference type="InterPro" id="IPR043519">
    <property type="entry name" value="NT_sf"/>
</dbReference>
<keyword evidence="2 9" id="KW-0808">Transferase</keyword>
<evidence type="ECO:0000256" key="1">
    <source>
        <dbReference type="ARBA" id="ARBA00001946"/>
    </source>
</evidence>
<evidence type="ECO:0000256" key="2">
    <source>
        <dbReference type="ARBA" id="ARBA00022679"/>
    </source>
</evidence>
<feature type="domain" description="tRNA nucleotidyltransferase/poly(A) polymerase RNA and SrmB- binding" evidence="11">
    <location>
        <begin position="173"/>
        <end position="228"/>
    </location>
</feature>
<evidence type="ECO:0000256" key="6">
    <source>
        <dbReference type="ARBA" id="ARBA00022741"/>
    </source>
</evidence>
<dbReference type="Gene3D" id="3.30.460.10">
    <property type="entry name" value="Beta Polymerase, domain 2"/>
    <property type="match status" value="1"/>
</dbReference>
<evidence type="ECO:0008006" key="15">
    <source>
        <dbReference type="Google" id="ProtNLM"/>
    </source>
</evidence>
<keyword evidence="6" id="KW-0547">Nucleotide-binding</keyword>
<name>A0ABR5A2P5_9BACL</name>
<evidence type="ECO:0000256" key="9">
    <source>
        <dbReference type="RuleBase" id="RU003953"/>
    </source>
</evidence>
<dbReference type="Pfam" id="PF13735">
    <property type="entry name" value="tRNA_NucTran2_2"/>
    <property type="match status" value="1"/>
</dbReference>
<dbReference type="PROSITE" id="PS51257">
    <property type="entry name" value="PROKAR_LIPOPROTEIN"/>
    <property type="match status" value="1"/>
</dbReference>
<keyword evidence="5" id="KW-0479">Metal-binding</keyword>
<dbReference type="Pfam" id="PF01743">
    <property type="entry name" value="PolyA_pol"/>
    <property type="match status" value="1"/>
</dbReference>
<dbReference type="SUPFAM" id="SSF81301">
    <property type="entry name" value="Nucleotidyltransferase"/>
    <property type="match status" value="1"/>
</dbReference>
<evidence type="ECO:0000259" key="11">
    <source>
        <dbReference type="Pfam" id="PF12627"/>
    </source>
</evidence>
<dbReference type="Proteomes" id="UP000054526">
    <property type="component" value="Unassembled WGS sequence"/>
</dbReference>
<comment type="cofactor">
    <cofactor evidence="1">
        <name>Mg(2+)</name>
        <dbReference type="ChEBI" id="CHEBI:18420"/>
    </cofactor>
</comment>
<comment type="caution">
    <text evidence="13">The sequence shown here is derived from an EMBL/GenBank/DDBJ whole genome shotgun (WGS) entry which is preliminary data.</text>
</comment>
<keyword evidence="8 9" id="KW-0694">RNA-binding</keyword>
<dbReference type="RefSeq" id="WP_041065947.1">
    <property type="nucleotide sequence ID" value="NZ_JXAL01000026.1"/>
</dbReference>
<accession>A0ABR5A2P5</accession>
<comment type="similarity">
    <text evidence="9">Belongs to the tRNA nucleotidyltransferase/poly(A) polymerase family.</text>
</comment>
<evidence type="ECO:0000256" key="5">
    <source>
        <dbReference type="ARBA" id="ARBA00022723"/>
    </source>
</evidence>
<evidence type="ECO:0000256" key="3">
    <source>
        <dbReference type="ARBA" id="ARBA00022694"/>
    </source>
</evidence>
<evidence type="ECO:0000259" key="10">
    <source>
        <dbReference type="Pfam" id="PF01743"/>
    </source>
</evidence>
<proteinExistence type="inferred from homology"/>
<dbReference type="InterPro" id="IPR002646">
    <property type="entry name" value="PolA_pol_head_dom"/>
</dbReference>